<evidence type="ECO:0000313" key="2">
    <source>
        <dbReference type="WBParaSite" id="PSAMB.scaffold5013size12880.g25739.t1"/>
    </source>
</evidence>
<protein>
    <submittedName>
        <fullName evidence="2">Uncharacterized protein</fullName>
    </submittedName>
</protein>
<accession>A0A914WQF1</accession>
<name>A0A914WQF1_9BILA</name>
<reference evidence="2" key="1">
    <citation type="submission" date="2022-11" db="UniProtKB">
        <authorList>
            <consortium name="WormBaseParasite"/>
        </authorList>
    </citation>
    <scope>IDENTIFICATION</scope>
</reference>
<dbReference type="Proteomes" id="UP000887566">
    <property type="component" value="Unplaced"/>
</dbReference>
<proteinExistence type="predicted"/>
<sequence length="103" mass="12181">MYHHRSRSKRRRAGCLRARLLRFICDDDIGRPVRREWPAESINGEWRPRRRRPLKRTDAAEECRRDESRVGLRRRLHKSATVRASPTNCPLTPLVVDLSDGRP</sequence>
<dbReference type="AlphaFoldDB" id="A0A914WQF1"/>
<evidence type="ECO:0000313" key="1">
    <source>
        <dbReference type="Proteomes" id="UP000887566"/>
    </source>
</evidence>
<keyword evidence="1" id="KW-1185">Reference proteome</keyword>
<organism evidence="1 2">
    <name type="scientific">Plectus sambesii</name>
    <dbReference type="NCBI Taxonomy" id="2011161"/>
    <lineage>
        <taxon>Eukaryota</taxon>
        <taxon>Metazoa</taxon>
        <taxon>Ecdysozoa</taxon>
        <taxon>Nematoda</taxon>
        <taxon>Chromadorea</taxon>
        <taxon>Plectida</taxon>
        <taxon>Plectina</taxon>
        <taxon>Plectoidea</taxon>
        <taxon>Plectidae</taxon>
        <taxon>Plectus</taxon>
    </lineage>
</organism>
<dbReference type="WBParaSite" id="PSAMB.scaffold5013size12880.g25739.t1">
    <property type="protein sequence ID" value="PSAMB.scaffold5013size12880.g25739.t1"/>
    <property type="gene ID" value="PSAMB.scaffold5013size12880.g25739"/>
</dbReference>